<evidence type="ECO:0000313" key="13">
    <source>
        <dbReference type="EMBL" id="KZC13830.1"/>
    </source>
</evidence>
<feature type="transmembrane region" description="Helical" evidence="12">
    <location>
        <begin position="350"/>
        <end position="374"/>
    </location>
</feature>
<evidence type="ECO:0000256" key="12">
    <source>
        <dbReference type="SAM" id="Phobius"/>
    </source>
</evidence>
<feature type="transmembrane region" description="Helical" evidence="12">
    <location>
        <begin position="207"/>
        <end position="226"/>
    </location>
</feature>
<keyword evidence="3 9" id="KW-0808">Transferase</keyword>
<accession>A0A154PRU1</accession>
<evidence type="ECO:0000256" key="3">
    <source>
        <dbReference type="ARBA" id="ARBA00022679"/>
    </source>
</evidence>
<name>A0A154PRU1_DUFNO</name>
<organism evidence="13 14">
    <name type="scientific">Dufourea novaeangliae</name>
    <name type="common">Sweat bee</name>
    <dbReference type="NCBI Taxonomy" id="178035"/>
    <lineage>
        <taxon>Eukaryota</taxon>
        <taxon>Metazoa</taxon>
        <taxon>Ecdysozoa</taxon>
        <taxon>Arthropoda</taxon>
        <taxon>Hexapoda</taxon>
        <taxon>Insecta</taxon>
        <taxon>Pterygota</taxon>
        <taxon>Neoptera</taxon>
        <taxon>Endopterygota</taxon>
        <taxon>Hymenoptera</taxon>
        <taxon>Apocrita</taxon>
        <taxon>Aculeata</taxon>
        <taxon>Apoidea</taxon>
        <taxon>Anthophila</taxon>
        <taxon>Halictidae</taxon>
        <taxon>Rophitinae</taxon>
        <taxon>Dufourea</taxon>
    </lineage>
</organism>
<feature type="transmembrane region" description="Helical" evidence="12">
    <location>
        <begin position="164"/>
        <end position="186"/>
    </location>
</feature>
<keyword evidence="14" id="KW-1185">Reference proteome</keyword>
<evidence type="ECO:0000256" key="7">
    <source>
        <dbReference type="ARBA" id="ARBA00023136"/>
    </source>
</evidence>
<feature type="active site" evidence="10">
    <location>
        <position position="449"/>
    </location>
</feature>
<evidence type="ECO:0000256" key="10">
    <source>
        <dbReference type="PIRSR" id="PIRSR000439-1"/>
    </source>
</evidence>
<evidence type="ECO:0000256" key="11">
    <source>
        <dbReference type="SAM" id="MobiDB-lite"/>
    </source>
</evidence>
<feature type="transmembrane region" description="Helical" evidence="12">
    <location>
        <begin position="311"/>
        <end position="330"/>
    </location>
</feature>
<dbReference type="OrthoDB" id="10039049at2759"/>
<dbReference type="PIRSF" id="PIRSF000439">
    <property type="entry name" value="Oat_ACAT_DAG_ARE"/>
    <property type="match status" value="1"/>
</dbReference>
<feature type="transmembrane region" description="Helical" evidence="12">
    <location>
        <begin position="484"/>
        <end position="507"/>
    </location>
</feature>
<keyword evidence="7 9" id="KW-0472">Membrane</keyword>
<dbReference type="AlphaFoldDB" id="A0A154PRU1"/>
<evidence type="ECO:0000256" key="9">
    <source>
        <dbReference type="PIRNR" id="PIRNR000439"/>
    </source>
</evidence>
<comment type="subcellular location">
    <subcellularLocation>
        <location evidence="1 9">Endoplasmic reticulum membrane</location>
        <topology evidence="1 9">Multi-pass membrane protein</topology>
    </subcellularLocation>
</comment>
<proteinExistence type="inferred from homology"/>
<dbReference type="Proteomes" id="UP000076502">
    <property type="component" value="Unassembled WGS sequence"/>
</dbReference>
<dbReference type="GO" id="GO:0008203">
    <property type="term" value="P:cholesterol metabolic process"/>
    <property type="evidence" value="ECO:0007669"/>
    <property type="project" value="TreeGrafter"/>
</dbReference>
<comment type="similarity">
    <text evidence="2 9">Belongs to the membrane-bound acyltransferase family. Sterol o-acyltransferase subfamily.</text>
</comment>
<keyword evidence="6 12" id="KW-1133">Transmembrane helix</keyword>
<dbReference type="EMBL" id="KQ435012">
    <property type="protein sequence ID" value="KZC13830.1"/>
    <property type="molecule type" value="Genomic_DNA"/>
</dbReference>
<keyword evidence="4 12" id="KW-0812">Transmembrane</keyword>
<reference evidence="13 14" key="1">
    <citation type="submission" date="2015-07" db="EMBL/GenBank/DDBJ databases">
        <title>The genome of Dufourea novaeangliae.</title>
        <authorList>
            <person name="Pan H."/>
            <person name="Kapheim K."/>
        </authorList>
    </citation>
    <scope>NUCLEOTIDE SEQUENCE [LARGE SCALE GENOMIC DNA]</scope>
    <source>
        <strain evidence="13">0120121106</strain>
        <tissue evidence="13">Whole body</tissue>
    </source>
</reference>
<feature type="transmembrane region" description="Helical" evidence="12">
    <location>
        <begin position="283"/>
        <end position="299"/>
    </location>
</feature>
<dbReference type="InterPro" id="IPR004299">
    <property type="entry name" value="MBOAT_fam"/>
</dbReference>
<evidence type="ECO:0000256" key="8">
    <source>
        <dbReference type="ARBA" id="ARBA00023315"/>
    </source>
</evidence>
<feature type="compositionally biased region" description="Basic and acidic residues" evidence="11">
    <location>
        <begin position="74"/>
        <end position="92"/>
    </location>
</feature>
<dbReference type="InterPro" id="IPR014371">
    <property type="entry name" value="Oat_ACAT_DAG_ARE"/>
</dbReference>
<feature type="region of interest" description="Disordered" evidence="11">
    <location>
        <begin position="74"/>
        <end position="104"/>
    </location>
</feature>
<dbReference type="Pfam" id="PF03062">
    <property type="entry name" value="MBOAT"/>
    <property type="match status" value="1"/>
</dbReference>
<protein>
    <recommendedName>
        <fullName evidence="9">O-acyltransferase</fullName>
    </recommendedName>
</protein>
<evidence type="ECO:0000256" key="5">
    <source>
        <dbReference type="ARBA" id="ARBA00022824"/>
    </source>
</evidence>
<evidence type="ECO:0000256" key="1">
    <source>
        <dbReference type="ARBA" id="ARBA00004477"/>
    </source>
</evidence>
<evidence type="ECO:0000256" key="4">
    <source>
        <dbReference type="ARBA" id="ARBA00022692"/>
    </source>
</evidence>
<dbReference type="GO" id="GO:0005789">
    <property type="term" value="C:endoplasmic reticulum membrane"/>
    <property type="evidence" value="ECO:0007669"/>
    <property type="project" value="UniProtKB-SubCell"/>
</dbReference>
<feature type="transmembrane region" description="Helical" evidence="12">
    <location>
        <begin position="126"/>
        <end position="144"/>
    </location>
</feature>
<sequence>MSVANGKPVPIEKFSECPEDRKKHDAEIMEPKESRIQEMISNELQGQMQEIRQDILELVNNRMNCMVSDILQRMDKETSSESKDIVDSEKYSNRSKPTKGDTLPNKKFLPRNSVLTDLYEIKHIRAIYNLIISVLILLLIHTAVYDIRTTGTPDFALGTIQKGFAKFSIVFYVWSLMAASTSGVYAAFCYWATRRAQWEPKSFARKIWDYGALLSFIVYEIIFIILPTRSVLKEDLPIASSLIILMEQTRMVMKTHAFVRTVAPRFLSYKPHSEMTAPNPPDFSKFIYFMFAPTLIYQDSYPRTKKIRWNFVLVNFAEVATVIVFVGLLYQRLLQPTFEDFGTQPIEVGMLALNITTSITPGILLFVSGFYLLLHSWMNACAEILRFSDKMFYKDWWNSKSYRTYYRTWNIVVHDWLYTFIYKDMYEIVTSRNKTASTLMVFFISAIFHEYILSFTFRFFYPVMLTLFGGIGIGLTAMKSSGNVFIWFSLLLGNGMIASLYCMEYFARVNCPPSRDDFLDLVIPRTWTCIFK</sequence>
<evidence type="ECO:0000256" key="6">
    <source>
        <dbReference type="ARBA" id="ARBA00022989"/>
    </source>
</evidence>
<keyword evidence="8 9" id="KW-0012">Acyltransferase</keyword>
<gene>
    <name evidence="13" type="ORF">WN55_05734</name>
</gene>
<dbReference type="GO" id="GO:0008374">
    <property type="term" value="F:O-acyltransferase activity"/>
    <property type="evidence" value="ECO:0007669"/>
    <property type="project" value="InterPro"/>
</dbReference>
<keyword evidence="5 9" id="KW-0256">Endoplasmic reticulum</keyword>
<dbReference type="PANTHER" id="PTHR10408:SF8">
    <property type="entry name" value="O-ACYLTRANSFERASE"/>
    <property type="match status" value="1"/>
</dbReference>
<evidence type="ECO:0000256" key="2">
    <source>
        <dbReference type="ARBA" id="ARBA00009010"/>
    </source>
</evidence>
<dbReference type="PANTHER" id="PTHR10408">
    <property type="entry name" value="STEROL O-ACYLTRANSFERASE"/>
    <property type="match status" value="1"/>
</dbReference>
<feature type="transmembrane region" description="Helical" evidence="12">
    <location>
        <begin position="435"/>
        <end position="453"/>
    </location>
</feature>
<evidence type="ECO:0000313" key="14">
    <source>
        <dbReference type="Proteomes" id="UP000076502"/>
    </source>
</evidence>
<dbReference type="STRING" id="178035.A0A154PRU1"/>